<protein>
    <submittedName>
        <fullName evidence="2">Putative acyl-CoA transferase/carnitine dehydratase</fullName>
    </submittedName>
</protein>
<keyword evidence="3" id="KW-1185">Reference proteome</keyword>
<dbReference type="InterPro" id="IPR044855">
    <property type="entry name" value="CoA-Trfase_III_dom3_sf"/>
</dbReference>
<dbReference type="PANTHER" id="PTHR48207:SF3">
    <property type="entry name" value="SUCCINATE--HYDROXYMETHYLGLUTARATE COA-TRANSFERASE"/>
    <property type="match status" value="1"/>
</dbReference>
<dbReference type="OrthoDB" id="5720311at2"/>
<dbReference type="Gene3D" id="3.30.1540.10">
    <property type="entry name" value="formyl-coa transferase, domain 3"/>
    <property type="match status" value="1"/>
</dbReference>
<dbReference type="SUPFAM" id="SSF89796">
    <property type="entry name" value="CoA-transferase family III (CaiB/BaiF)"/>
    <property type="match status" value="1"/>
</dbReference>
<evidence type="ECO:0000313" key="3">
    <source>
        <dbReference type="Proteomes" id="UP000004030"/>
    </source>
</evidence>
<dbReference type="Pfam" id="PF02515">
    <property type="entry name" value="CoA_transf_3"/>
    <property type="match status" value="1"/>
</dbReference>
<comment type="caution">
    <text evidence="2">The sequence shown here is derived from an EMBL/GenBank/DDBJ whole genome shotgun (WGS) entry which is preliminary data.</text>
</comment>
<gene>
    <name evidence="2" type="ORF">NSU_1488</name>
</gene>
<organism evidence="2 3">
    <name type="scientific">Novosphingobium pentaromativorans US6-1</name>
    <dbReference type="NCBI Taxonomy" id="1088721"/>
    <lineage>
        <taxon>Bacteria</taxon>
        <taxon>Pseudomonadati</taxon>
        <taxon>Pseudomonadota</taxon>
        <taxon>Alphaproteobacteria</taxon>
        <taxon>Sphingomonadales</taxon>
        <taxon>Sphingomonadaceae</taxon>
        <taxon>Novosphingobium</taxon>
    </lineage>
</organism>
<accession>G6EAU0</accession>
<dbReference type="GO" id="GO:0008410">
    <property type="term" value="F:CoA-transferase activity"/>
    <property type="evidence" value="ECO:0007669"/>
    <property type="project" value="TreeGrafter"/>
</dbReference>
<evidence type="ECO:0000256" key="1">
    <source>
        <dbReference type="ARBA" id="ARBA00022679"/>
    </source>
</evidence>
<reference evidence="2 3" key="1">
    <citation type="journal article" date="2012" name="J. Bacteriol.">
        <title>Genome sequence of benzo(a)pyrene-degrading bacterium Novosphingobium pentaromativorans US6-1.</title>
        <authorList>
            <person name="Luo Y.R."/>
            <person name="Kang S.G."/>
            <person name="Kim S.J."/>
            <person name="Kim M.R."/>
            <person name="Li N."/>
            <person name="Lee J.H."/>
            <person name="Kwon K.K."/>
        </authorList>
    </citation>
    <scope>NUCLEOTIDE SEQUENCE [LARGE SCALE GENOMIC DNA]</scope>
    <source>
        <strain evidence="2 3">US6-1</strain>
    </source>
</reference>
<dbReference type="KEGG" id="npn:JI59_12725"/>
<name>G6EAU0_9SPHN</name>
<sequence length="409" mass="43711">MQDTPPNAAPSGDGVELRSPPLAGVRVLDLSRVLAGPWCTQCLADLGAEVLKVESPGDGDETRTWAPPYAGDMSAYFTCANRSKSSLVVDLKTQEGKDTILALAAQADVVIENFKTGSLERMGLGREDLRRINPRLIHCSISGYGRSGPQPDRAGYDFVIQAESGLMSITGEADGPPVKVGVAVSDIITGLYASQAILAALVEQRKTGQGRFLDVALFDCQLAALANIQASVLATGQTPRRFGNAHATVGPYQVVDAADGPFVIALGNSRQFDVFCRQLLDRPDIAEDDRFRTNGDRLTNREALNALIAPELLKRSSQEWLELFHRHGLPGGLVQTVDQALASEQVSGRGLVHRFNEEIAVVRYPVQVEGGLPDPSPPPHPGEGGEALAQEWLSGVNGISASVQEMEKG</sequence>
<keyword evidence="1 2" id="KW-0808">Transferase</keyword>
<dbReference type="InterPro" id="IPR023606">
    <property type="entry name" value="CoA-Trfase_III_dom_1_sf"/>
</dbReference>
<dbReference type="AlphaFoldDB" id="G6EAU0"/>
<dbReference type="InterPro" id="IPR003673">
    <property type="entry name" value="CoA-Trfase_fam_III"/>
</dbReference>
<evidence type="ECO:0000313" key="2">
    <source>
        <dbReference type="EMBL" id="EHJ61727.1"/>
    </source>
</evidence>
<dbReference type="InterPro" id="IPR050483">
    <property type="entry name" value="CoA-transferase_III_domain"/>
</dbReference>
<dbReference type="Gene3D" id="3.40.50.10540">
    <property type="entry name" value="Crotonobetainyl-coa:carnitine coa-transferase, domain 1"/>
    <property type="match status" value="1"/>
</dbReference>
<dbReference type="PANTHER" id="PTHR48207">
    <property type="entry name" value="SUCCINATE--HYDROXYMETHYLGLUTARATE COA-TRANSFERASE"/>
    <property type="match status" value="1"/>
</dbReference>
<proteinExistence type="predicted"/>
<dbReference type="eggNOG" id="COG1804">
    <property type="taxonomic scope" value="Bacteria"/>
</dbReference>
<dbReference type="Proteomes" id="UP000004030">
    <property type="component" value="Unassembled WGS sequence"/>
</dbReference>
<dbReference type="EMBL" id="AGFM01000017">
    <property type="protein sequence ID" value="EHJ61727.1"/>
    <property type="molecule type" value="Genomic_DNA"/>
</dbReference>
<dbReference type="PATRIC" id="fig|1088721.3.peg.1468"/>
<dbReference type="STRING" id="1088721.JI59_12725"/>